<gene>
    <name evidence="3" type="ORF">HPS55_02615</name>
</gene>
<dbReference type="Pfam" id="PF05448">
    <property type="entry name" value="AXE1"/>
    <property type="match status" value="1"/>
</dbReference>
<comment type="caution">
    <text evidence="3">The sequence shown here is derived from an EMBL/GenBank/DDBJ whole genome shotgun (WGS) entry which is preliminary data.</text>
</comment>
<dbReference type="PANTHER" id="PTHR40111">
    <property type="entry name" value="CEPHALOSPORIN-C DEACETYLASE"/>
    <property type="match status" value="1"/>
</dbReference>
<keyword evidence="4" id="KW-1185">Reference proteome</keyword>
<dbReference type="InterPro" id="IPR029058">
    <property type="entry name" value="AB_hydrolase_fold"/>
</dbReference>
<feature type="signal peptide" evidence="1">
    <location>
        <begin position="1"/>
        <end position="20"/>
    </location>
</feature>
<evidence type="ECO:0000259" key="2">
    <source>
        <dbReference type="Pfam" id="PF05448"/>
    </source>
</evidence>
<feature type="domain" description="Acetyl xylan esterase" evidence="2">
    <location>
        <begin position="128"/>
        <end position="422"/>
    </location>
</feature>
<dbReference type="EMBL" id="JABKKE010000002">
    <property type="protein sequence ID" value="NPE13230.1"/>
    <property type="molecule type" value="Genomic_DNA"/>
</dbReference>
<evidence type="ECO:0000256" key="1">
    <source>
        <dbReference type="SAM" id="SignalP"/>
    </source>
</evidence>
<proteinExistence type="predicted"/>
<name>A0ABX2AS46_9BACT</name>
<feature type="chain" id="PRO_5045342864" evidence="1">
    <location>
        <begin position="21"/>
        <end position="442"/>
    </location>
</feature>
<accession>A0ABX2AS46</accession>
<dbReference type="PANTHER" id="PTHR40111:SF1">
    <property type="entry name" value="CEPHALOSPORIN-C DEACETYLASE"/>
    <property type="match status" value="1"/>
</dbReference>
<dbReference type="Gene3D" id="3.40.50.1820">
    <property type="entry name" value="alpha/beta hydrolase"/>
    <property type="match status" value="1"/>
</dbReference>
<keyword evidence="1" id="KW-0732">Signal</keyword>
<evidence type="ECO:0000313" key="3">
    <source>
        <dbReference type="EMBL" id="NPE13230.1"/>
    </source>
</evidence>
<evidence type="ECO:0000313" key="4">
    <source>
        <dbReference type="Proteomes" id="UP001193734"/>
    </source>
</evidence>
<sequence length="442" mass="49739">MRKTIVALICALSIAMAVRAENYPYRSDYLWVTRPDHSDWLYAVGEKAVIDVELYKYGMPIDAVVEYRLADDMLAPDAHGSVKMKSGRARIDVGTRRSPGFRDVQLSATVDGKTYRHHVKVGFSPEKIRPYTAEPKDFTDFWRDNIKRMRKTPLKYDTEPAPEYCTDKVDCRLLKIHTDSDGHAMYGYLFVPKGAKPGSCPVVLCPPGAGIKTIKEPLRHKYYAENGFVRLEIEIHGIDPRLPQTAFDEISRAFNGRNGGYLADGIDSRERYYMRHVYTGLVRCIDLLTSLPEWDGCNVAVQGGSQGGALALVAAGLDERVTQCVVNHPALSDMAAYLEHGRTGGYPHFCRTAGLLNEHTARTLAYYDVVNFARYVKSPVYMTWGYNDNTCPPTTSYAVWNTLTCPKESLVTPVNEHWTSDATEYGQMLWIKNKLVPVANQQ</sequence>
<reference evidence="3 4" key="1">
    <citation type="submission" date="2020-05" db="EMBL/GenBank/DDBJ databases">
        <title>Distinct polysaccharide utilization as determinants for interspecies competition between intestinal Prevotella spp.</title>
        <authorList>
            <person name="Galvez E.J.C."/>
            <person name="Iljazovic A."/>
            <person name="Strowig T."/>
        </authorList>
    </citation>
    <scope>NUCLEOTIDE SEQUENCE [LARGE SCALE GENOMIC DNA]</scope>
    <source>
        <strain evidence="3 4">PROD</strain>
    </source>
</reference>
<organism evidence="3 4">
    <name type="scientific">Xylanibacter rodentium</name>
    <dbReference type="NCBI Taxonomy" id="2736289"/>
    <lineage>
        <taxon>Bacteria</taxon>
        <taxon>Pseudomonadati</taxon>
        <taxon>Bacteroidota</taxon>
        <taxon>Bacteroidia</taxon>
        <taxon>Bacteroidales</taxon>
        <taxon>Prevotellaceae</taxon>
        <taxon>Xylanibacter</taxon>
    </lineage>
</organism>
<dbReference type="GeneID" id="82156650"/>
<dbReference type="RefSeq" id="WP_172176892.1">
    <property type="nucleotide sequence ID" value="NZ_CASGIA010000024.1"/>
</dbReference>
<protein>
    <submittedName>
        <fullName evidence="3">Prolyl oligopeptidase family serine peptidase</fullName>
    </submittedName>
</protein>
<dbReference type="InterPro" id="IPR008391">
    <property type="entry name" value="AXE1_dom"/>
</dbReference>
<dbReference type="SUPFAM" id="SSF53474">
    <property type="entry name" value="alpha/beta-Hydrolases"/>
    <property type="match status" value="1"/>
</dbReference>
<dbReference type="InterPro" id="IPR039069">
    <property type="entry name" value="CE7"/>
</dbReference>
<dbReference type="Proteomes" id="UP001193734">
    <property type="component" value="Unassembled WGS sequence"/>
</dbReference>